<keyword evidence="3" id="KW-1185">Reference proteome</keyword>
<gene>
    <name evidence="2" type="ORF">BJ554DRAFT_326</name>
</gene>
<feature type="compositionally biased region" description="Polar residues" evidence="1">
    <location>
        <begin position="28"/>
        <end position="44"/>
    </location>
</feature>
<accession>A0A8H7ZU66</accession>
<feature type="region of interest" description="Disordered" evidence="1">
    <location>
        <begin position="26"/>
        <end position="47"/>
    </location>
</feature>
<organism evidence="2 3">
    <name type="scientific">Olpidium bornovanus</name>
    <dbReference type="NCBI Taxonomy" id="278681"/>
    <lineage>
        <taxon>Eukaryota</taxon>
        <taxon>Fungi</taxon>
        <taxon>Fungi incertae sedis</taxon>
        <taxon>Olpidiomycota</taxon>
        <taxon>Olpidiomycotina</taxon>
        <taxon>Olpidiomycetes</taxon>
        <taxon>Olpidiales</taxon>
        <taxon>Olpidiaceae</taxon>
        <taxon>Olpidium</taxon>
    </lineage>
</organism>
<dbReference type="Proteomes" id="UP000673691">
    <property type="component" value="Unassembled WGS sequence"/>
</dbReference>
<dbReference type="AlphaFoldDB" id="A0A8H7ZU66"/>
<protein>
    <submittedName>
        <fullName evidence="2">Uncharacterized protein</fullName>
    </submittedName>
</protein>
<reference evidence="2 3" key="1">
    <citation type="journal article" name="Sci. Rep.">
        <title>Genome-scale phylogenetic analyses confirm Olpidium as the closest living zoosporic fungus to the non-flagellated, terrestrial fungi.</title>
        <authorList>
            <person name="Chang Y."/>
            <person name="Rochon D."/>
            <person name="Sekimoto S."/>
            <person name="Wang Y."/>
            <person name="Chovatia M."/>
            <person name="Sandor L."/>
            <person name="Salamov A."/>
            <person name="Grigoriev I.V."/>
            <person name="Stajich J.E."/>
            <person name="Spatafora J.W."/>
        </authorList>
    </citation>
    <scope>NUCLEOTIDE SEQUENCE [LARGE SCALE GENOMIC DNA]</scope>
    <source>
        <strain evidence="2">S191</strain>
    </source>
</reference>
<dbReference type="EMBL" id="JAEFCI010007090">
    <property type="protein sequence ID" value="KAG5459289.1"/>
    <property type="molecule type" value="Genomic_DNA"/>
</dbReference>
<evidence type="ECO:0000256" key="1">
    <source>
        <dbReference type="SAM" id="MobiDB-lite"/>
    </source>
</evidence>
<evidence type="ECO:0000313" key="3">
    <source>
        <dbReference type="Proteomes" id="UP000673691"/>
    </source>
</evidence>
<name>A0A8H7ZU66_9FUNG</name>
<proteinExistence type="predicted"/>
<sequence>MPHAGTPELRRLDRFGRADALHRAAQTRAHSSLSTCPITSSETGSRPLADSAWRFKDSRGATVDLVTTHWIRMLRTAGRRRTVLLSSSHTSR</sequence>
<evidence type="ECO:0000313" key="2">
    <source>
        <dbReference type="EMBL" id="KAG5459289.1"/>
    </source>
</evidence>
<comment type="caution">
    <text evidence="2">The sequence shown here is derived from an EMBL/GenBank/DDBJ whole genome shotgun (WGS) entry which is preliminary data.</text>
</comment>